<reference evidence="20" key="1">
    <citation type="submission" date="2015-06" db="EMBL/GenBank/DDBJ databases">
        <authorList>
            <person name="Lim Y.L."/>
            <person name="Ee R."/>
            <person name="Yong D."/>
            <person name="How K.Y."/>
            <person name="Yin W.F."/>
            <person name="Chan K.G."/>
        </authorList>
    </citation>
    <scope>NUCLEOTIDE SEQUENCE [LARGE SCALE GENOMIC DNA]</scope>
    <source>
        <strain evidence="20">DSM 25325</strain>
    </source>
</reference>
<sequence length="589" mass="64276">MKRNESQNVQFATSPVLAVAVPAWRSRLVMFLVFVVFAALLVRAFWIQGPGNDFYQRQGESRYKRTLELPATRGKIFDRNGQVLATSLPVRAVWALPEDVPHDVPASKLEELARLLDMKGDVLRGKLRADRNFVYIKRQVLLDTAEQVAALGIPGIYQRKEYRRFYPEGETAAHIIGFTNVEDAGQEGVELSRQADLAGAPGSRQVIKDRLGRIVEDVGVLASPRDGSDIALSIDSKIQFLAYRELKDAVERTGARAGSAIVLDTRTGEVLALANLPTYNPNDRLRLTGAQLRNRALTDTFEPGSIMKPFTIGLALEHRRVTPDTMIATSPGRIRLDGATITDTRNHGTLSVAGVIQKSSNIGTLKIALMMTPREMWEMYTQAGFGRAPNVGFPGAVAGRLRPHRSWRRIEQATMSYGYGMSASLLQLARAYTVFAHDGELIPVSIYKTDGAPVRGERVFSAQTARQVRQMLEIATLPGGTATRAQVVGYRVGGKTGTAYKQSGNGYDRTKYRASFVGLAPMSAPRIVVAVMLDEPSRGSHYGGMAAAPVFSSIAGGALQALNVAPDAPIRQLVLSDPTTESEPWPSTL</sequence>
<gene>
    <name evidence="16" type="primary">ftsI</name>
    <name evidence="19" type="ORF">ABW99_18850</name>
</gene>
<keyword evidence="9 16" id="KW-0133">Cell shape</keyword>
<keyword evidence="12 16" id="KW-0472">Membrane</keyword>
<keyword evidence="15 16" id="KW-0961">Cell wall biogenesis/degradation</keyword>
<accession>A0A0G3EZ17</accession>
<evidence type="ECO:0000256" key="5">
    <source>
        <dbReference type="ARBA" id="ARBA00022645"/>
    </source>
</evidence>
<dbReference type="HAMAP" id="MF_02080">
    <property type="entry name" value="FtsI_transpept"/>
    <property type="match status" value="1"/>
</dbReference>
<evidence type="ECO:0000313" key="19">
    <source>
        <dbReference type="EMBL" id="AKJ69956.1"/>
    </source>
</evidence>
<dbReference type="Proteomes" id="UP000036700">
    <property type="component" value="Chromosome"/>
</dbReference>
<protein>
    <recommendedName>
        <fullName evidence="16">Peptidoglycan D,D-transpeptidase FtsI</fullName>
        <ecNumber evidence="16">3.4.16.4</ecNumber>
    </recommendedName>
    <alternativeName>
        <fullName evidence="16">Penicillin-binding protein 3</fullName>
        <shortName evidence="16">PBP-3</shortName>
    </alternativeName>
</protein>
<evidence type="ECO:0000256" key="1">
    <source>
        <dbReference type="ARBA" id="ARBA00004370"/>
    </source>
</evidence>
<dbReference type="InterPro" id="IPR001460">
    <property type="entry name" value="PCN-bd_Tpept"/>
</dbReference>
<proteinExistence type="inferred from homology"/>
<comment type="similarity">
    <text evidence="16">Belongs to the transpeptidase family. FtsI subfamily.</text>
</comment>
<evidence type="ECO:0000256" key="15">
    <source>
        <dbReference type="ARBA" id="ARBA00023316"/>
    </source>
</evidence>
<dbReference type="Gene3D" id="3.90.1310.10">
    <property type="entry name" value="Penicillin-binding protein 2a (Domain 2)"/>
    <property type="match status" value="1"/>
</dbReference>
<evidence type="ECO:0000256" key="7">
    <source>
        <dbReference type="ARBA" id="ARBA00022692"/>
    </source>
</evidence>
<dbReference type="GO" id="GO:0071555">
    <property type="term" value="P:cell wall organization"/>
    <property type="evidence" value="ECO:0007669"/>
    <property type="project" value="UniProtKB-KW"/>
</dbReference>
<dbReference type="InterPro" id="IPR005311">
    <property type="entry name" value="PBP_dimer"/>
</dbReference>
<dbReference type="GO" id="GO:0008360">
    <property type="term" value="P:regulation of cell shape"/>
    <property type="evidence" value="ECO:0007669"/>
    <property type="project" value="UniProtKB-KW"/>
</dbReference>
<feature type="domain" description="Penicillin-binding protein transpeptidase" evidence="17">
    <location>
        <begin position="258"/>
        <end position="554"/>
    </location>
</feature>
<keyword evidence="6 16" id="KW-0645">Protease</keyword>
<dbReference type="Pfam" id="PF03717">
    <property type="entry name" value="PBP_dimer"/>
    <property type="match status" value="1"/>
</dbReference>
<dbReference type="EC" id="3.4.16.4" evidence="16"/>
<evidence type="ECO:0000259" key="17">
    <source>
        <dbReference type="Pfam" id="PF00905"/>
    </source>
</evidence>
<dbReference type="GO" id="GO:0008658">
    <property type="term" value="F:penicillin binding"/>
    <property type="evidence" value="ECO:0007669"/>
    <property type="project" value="InterPro"/>
</dbReference>
<name>A0A0G3EZ17_9BURK</name>
<evidence type="ECO:0000256" key="11">
    <source>
        <dbReference type="ARBA" id="ARBA00022989"/>
    </source>
</evidence>
<evidence type="ECO:0000259" key="18">
    <source>
        <dbReference type="Pfam" id="PF03717"/>
    </source>
</evidence>
<dbReference type="Pfam" id="PF00905">
    <property type="entry name" value="Transpeptidase"/>
    <property type="match status" value="1"/>
</dbReference>
<keyword evidence="2 16" id="KW-1003">Cell membrane</keyword>
<dbReference type="SUPFAM" id="SSF56519">
    <property type="entry name" value="Penicillin binding protein dimerisation domain"/>
    <property type="match status" value="1"/>
</dbReference>
<dbReference type="KEGG" id="ptx:ABW99_18850"/>
<dbReference type="InterPro" id="IPR037532">
    <property type="entry name" value="FtsI_transpept"/>
</dbReference>
<organism evidence="19 20">
    <name type="scientific">Pandoraea thiooxydans</name>
    <dbReference type="NCBI Taxonomy" id="445709"/>
    <lineage>
        <taxon>Bacteria</taxon>
        <taxon>Pseudomonadati</taxon>
        <taxon>Pseudomonadota</taxon>
        <taxon>Betaproteobacteria</taxon>
        <taxon>Burkholderiales</taxon>
        <taxon>Burkholderiaceae</taxon>
        <taxon>Pandoraea</taxon>
    </lineage>
</organism>
<dbReference type="InterPro" id="IPR036138">
    <property type="entry name" value="PBP_dimer_sf"/>
</dbReference>
<evidence type="ECO:0000256" key="14">
    <source>
        <dbReference type="ARBA" id="ARBA00023306"/>
    </source>
</evidence>
<dbReference type="GO" id="GO:0009252">
    <property type="term" value="P:peptidoglycan biosynthetic process"/>
    <property type="evidence" value="ECO:0007669"/>
    <property type="project" value="UniProtKB-UniRule"/>
</dbReference>
<dbReference type="GO" id="GO:0006508">
    <property type="term" value="P:proteolysis"/>
    <property type="evidence" value="ECO:0007669"/>
    <property type="project" value="UniProtKB-KW"/>
</dbReference>
<evidence type="ECO:0000256" key="10">
    <source>
        <dbReference type="ARBA" id="ARBA00022984"/>
    </source>
</evidence>
<comment type="pathway">
    <text evidence="16">Cell wall biogenesis; peptidoglycan biosynthesis.</text>
</comment>
<evidence type="ECO:0000256" key="9">
    <source>
        <dbReference type="ARBA" id="ARBA00022960"/>
    </source>
</evidence>
<dbReference type="GO" id="GO:0000917">
    <property type="term" value="P:division septum assembly"/>
    <property type="evidence" value="ECO:0007669"/>
    <property type="project" value="UniProtKB-KW"/>
</dbReference>
<dbReference type="InterPro" id="IPR050515">
    <property type="entry name" value="Beta-lactam/transpept"/>
</dbReference>
<evidence type="ECO:0000256" key="12">
    <source>
        <dbReference type="ARBA" id="ARBA00023136"/>
    </source>
</evidence>
<keyword evidence="3 16" id="KW-0997">Cell inner membrane</keyword>
<dbReference type="InterPro" id="IPR012338">
    <property type="entry name" value="Beta-lactam/transpept-like"/>
</dbReference>
<dbReference type="GO" id="GO:0005886">
    <property type="term" value="C:plasma membrane"/>
    <property type="evidence" value="ECO:0007669"/>
    <property type="project" value="UniProtKB-SubCell"/>
</dbReference>
<dbReference type="SUPFAM" id="SSF56601">
    <property type="entry name" value="beta-lactamase/transpeptidase-like"/>
    <property type="match status" value="1"/>
</dbReference>
<evidence type="ECO:0000313" key="20">
    <source>
        <dbReference type="Proteomes" id="UP000036700"/>
    </source>
</evidence>
<dbReference type="PANTHER" id="PTHR30627:SF1">
    <property type="entry name" value="PEPTIDOGLYCAN D,D-TRANSPEPTIDASE FTSI"/>
    <property type="match status" value="1"/>
</dbReference>
<evidence type="ECO:0000256" key="4">
    <source>
        <dbReference type="ARBA" id="ARBA00022618"/>
    </source>
</evidence>
<keyword evidence="11 16" id="KW-1133">Transmembrane helix</keyword>
<comment type="catalytic activity">
    <reaction evidence="16">
        <text>Preferential cleavage: (Ac)2-L-Lys-D-Ala-|-D-Ala. Also transpeptidation of peptidyl-alanyl moieties that are N-acyl substituents of D-alanine.</text>
        <dbReference type="EC" id="3.4.16.4"/>
    </reaction>
</comment>
<keyword evidence="8 16" id="KW-0378">Hydrolase</keyword>
<evidence type="ECO:0000256" key="3">
    <source>
        <dbReference type="ARBA" id="ARBA00022519"/>
    </source>
</evidence>
<dbReference type="Gene3D" id="3.40.710.10">
    <property type="entry name" value="DD-peptidase/beta-lactamase superfamily"/>
    <property type="match status" value="1"/>
</dbReference>
<keyword evidence="14 16" id="KW-0131">Cell cycle</keyword>
<dbReference type="EMBL" id="CP011568">
    <property type="protein sequence ID" value="AKJ69956.1"/>
    <property type="molecule type" value="Genomic_DNA"/>
</dbReference>
<evidence type="ECO:0000256" key="2">
    <source>
        <dbReference type="ARBA" id="ARBA00022475"/>
    </source>
</evidence>
<keyword evidence="7 16" id="KW-0812">Transmembrane</keyword>
<dbReference type="GO" id="GO:0009002">
    <property type="term" value="F:serine-type D-Ala-D-Ala carboxypeptidase activity"/>
    <property type="evidence" value="ECO:0007669"/>
    <property type="project" value="UniProtKB-UniRule"/>
</dbReference>
<feature type="domain" description="Penicillin-binding protein dimerisation" evidence="18">
    <location>
        <begin position="69"/>
        <end position="217"/>
    </location>
</feature>
<keyword evidence="5 16" id="KW-0121">Carboxypeptidase</keyword>
<dbReference type="RefSeq" id="WP_047215863.1">
    <property type="nucleotide sequence ID" value="NZ_CP011568.3"/>
</dbReference>
<keyword evidence="13 16" id="KW-0717">Septation</keyword>
<evidence type="ECO:0000256" key="8">
    <source>
        <dbReference type="ARBA" id="ARBA00022801"/>
    </source>
</evidence>
<dbReference type="STRING" id="445709.ABW99_18850"/>
<feature type="transmembrane region" description="Helical" evidence="16">
    <location>
        <begin position="28"/>
        <end position="46"/>
    </location>
</feature>
<dbReference type="AlphaFoldDB" id="A0A0G3EZ17"/>
<evidence type="ECO:0000256" key="16">
    <source>
        <dbReference type="HAMAP-Rule" id="MF_02080"/>
    </source>
</evidence>
<comment type="function">
    <text evidence="16">Catalyzes cross-linking of the peptidoglycan cell wall at the division septum.</text>
</comment>
<dbReference type="Gene3D" id="3.30.450.330">
    <property type="match status" value="1"/>
</dbReference>
<evidence type="ECO:0000256" key="6">
    <source>
        <dbReference type="ARBA" id="ARBA00022670"/>
    </source>
</evidence>
<keyword evidence="10 16" id="KW-0573">Peptidoglycan synthesis</keyword>
<evidence type="ECO:0000256" key="13">
    <source>
        <dbReference type="ARBA" id="ARBA00023210"/>
    </source>
</evidence>
<dbReference type="PATRIC" id="fig|445709.3.peg.3961"/>
<dbReference type="GO" id="GO:0008955">
    <property type="term" value="F:peptidoglycan glycosyltransferase activity"/>
    <property type="evidence" value="ECO:0007669"/>
    <property type="project" value="InterPro"/>
</dbReference>
<keyword evidence="20" id="KW-1185">Reference proteome</keyword>
<comment type="subcellular location">
    <subcellularLocation>
        <location evidence="16">Cell inner membrane</location>
        <topology evidence="16">Single-pass membrane protein</topology>
    </subcellularLocation>
    <subcellularLocation>
        <location evidence="1">Membrane</location>
    </subcellularLocation>
</comment>
<keyword evidence="4 16" id="KW-0132">Cell division</keyword>
<feature type="active site" description="Acyl-ester intermediate" evidence="16">
    <location>
        <position position="305"/>
    </location>
</feature>
<dbReference type="OrthoDB" id="9789078at2"/>
<dbReference type="UniPathway" id="UPA00219"/>
<dbReference type="PANTHER" id="PTHR30627">
    <property type="entry name" value="PEPTIDOGLYCAN D,D-TRANSPEPTIDASE"/>
    <property type="match status" value="1"/>
</dbReference>
<dbReference type="GO" id="GO:0043093">
    <property type="term" value="P:FtsZ-dependent cytokinesis"/>
    <property type="evidence" value="ECO:0007669"/>
    <property type="project" value="UniProtKB-UniRule"/>
</dbReference>